<dbReference type="EMBL" id="BGPR01073770">
    <property type="protein sequence ID" value="GBO46233.1"/>
    <property type="molecule type" value="Genomic_DNA"/>
</dbReference>
<name>A0A4Y2X9F0_ARAVE</name>
<sequence>MIPCDVTTSRTRVYERRQQKGVTSSECEEGLWSFVCSASWIADVPSAIESAVTVMLLANCCLFALLTCSRAIVPVTCAFLCICV</sequence>
<organism evidence="1 2">
    <name type="scientific">Araneus ventricosus</name>
    <name type="common">Orbweaver spider</name>
    <name type="synonym">Epeira ventricosa</name>
    <dbReference type="NCBI Taxonomy" id="182803"/>
    <lineage>
        <taxon>Eukaryota</taxon>
        <taxon>Metazoa</taxon>
        <taxon>Ecdysozoa</taxon>
        <taxon>Arthropoda</taxon>
        <taxon>Chelicerata</taxon>
        <taxon>Arachnida</taxon>
        <taxon>Araneae</taxon>
        <taxon>Araneomorphae</taxon>
        <taxon>Entelegynae</taxon>
        <taxon>Araneoidea</taxon>
        <taxon>Araneidae</taxon>
        <taxon>Araneus</taxon>
    </lineage>
</organism>
<proteinExistence type="predicted"/>
<dbReference type="AlphaFoldDB" id="A0A4Y2X9F0"/>
<accession>A0A4Y2X9F0</accession>
<gene>
    <name evidence="1" type="ORF">AVEN_261901_1</name>
</gene>
<keyword evidence="2" id="KW-1185">Reference proteome</keyword>
<evidence type="ECO:0000313" key="1">
    <source>
        <dbReference type="EMBL" id="GBO46233.1"/>
    </source>
</evidence>
<dbReference type="Proteomes" id="UP000499080">
    <property type="component" value="Unassembled WGS sequence"/>
</dbReference>
<evidence type="ECO:0000313" key="2">
    <source>
        <dbReference type="Proteomes" id="UP000499080"/>
    </source>
</evidence>
<reference evidence="1 2" key="1">
    <citation type="journal article" date="2019" name="Sci. Rep.">
        <title>Orb-weaving spider Araneus ventricosus genome elucidates the spidroin gene catalogue.</title>
        <authorList>
            <person name="Kono N."/>
            <person name="Nakamura H."/>
            <person name="Ohtoshi R."/>
            <person name="Moran D.A.P."/>
            <person name="Shinohara A."/>
            <person name="Yoshida Y."/>
            <person name="Fujiwara M."/>
            <person name="Mori M."/>
            <person name="Tomita M."/>
            <person name="Arakawa K."/>
        </authorList>
    </citation>
    <scope>NUCLEOTIDE SEQUENCE [LARGE SCALE GENOMIC DNA]</scope>
</reference>
<comment type="caution">
    <text evidence="1">The sequence shown here is derived from an EMBL/GenBank/DDBJ whole genome shotgun (WGS) entry which is preliminary data.</text>
</comment>
<protein>
    <submittedName>
        <fullName evidence="1">Uncharacterized protein</fullName>
    </submittedName>
</protein>